<dbReference type="Proteomes" id="UP000570361">
    <property type="component" value="Unassembled WGS sequence"/>
</dbReference>
<evidence type="ECO:0000256" key="1">
    <source>
        <dbReference type="ARBA" id="ARBA00008668"/>
    </source>
</evidence>
<dbReference type="InterPro" id="IPR013830">
    <property type="entry name" value="SGNH_hydro"/>
</dbReference>
<accession>A0A7W5AV57</accession>
<dbReference type="PANTHER" id="PTHR43695">
    <property type="entry name" value="PUTATIVE (AFU_ORTHOLOGUE AFUA_2G17250)-RELATED"/>
    <property type="match status" value="1"/>
</dbReference>
<organism evidence="4 5">
    <name type="scientific">Paenibacillus phyllosphaerae</name>
    <dbReference type="NCBI Taxonomy" id="274593"/>
    <lineage>
        <taxon>Bacteria</taxon>
        <taxon>Bacillati</taxon>
        <taxon>Bacillota</taxon>
        <taxon>Bacilli</taxon>
        <taxon>Bacillales</taxon>
        <taxon>Paenibacillaceae</taxon>
        <taxon>Paenibacillus</taxon>
    </lineage>
</organism>
<dbReference type="InterPro" id="IPR036514">
    <property type="entry name" value="SGNH_hydro_sf"/>
</dbReference>
<dbReference type="GO" id="GO:0016787">
    <property type="term" value="F:hydrolase activity"/>
    <property type="evidence" value="ECO:0007669"/>
    <property type="project" value="UniProtKB-KW"/>
</dbReference>
<dbReference type="PANTHER" id="PTHR43695:SF1">
    <property type="entry name" value="RHAMNOGALACTURONAN ACETYLESTERASE"/>
    <property type="match status" value="1"/>
</dbReference>
<dbReference type="Pfam" id="PF13472">
    <property type="entry name" value="Lipase_GDSL_2"/>
    <property type="match status" value="1"/>
</dbReference>
<evidence type="ECO:0000313" key="4">
    <source>
        <dbReference type="EMBL" id="MBB3108856.1"/>
    </source>
</evidence>
<dbReference type="RefSeq" id="WP_183597458.1">
    <property type="nucleotide sequence ID" value="NZ_JACHXK010000002.1"/>
</dbReference>
<comment type="similarity">
    <text evidence="1">Belongs to the 'GDSL' lipolytic enzyme family.</text>
</comment>
<evidence type="ECO:0000313" key="5">
    <source>
        <dbReference type="Proteomes" id="UP000570361"/>
    </source>
</evidence>
<dbReference type="InterPro" id="IPR037459">
    <property type="entry name" value="RhgT-like"/>
</dbReference>
<name>A0A7W5AV57_9BACL</name>
<dbReference type="AlphaFoldDB" id="A0A7W5AV57"/>
<keyword evidence="2" id="KW-0378">Hydrolase</keyword>
<reference evidence="4 5" key="1">
    <citation type="submission" date="2020-08" db="EMBL/GenBank/DDBJ databases">
        <title>Genomic Encyclopedia of Type Strains, Phase III (KMG-III): the genomes of soil and plant-associated and newly described type strains.</title>
        <authorList>
            <person name="Whitman W."/>
        </authorList>
    </citation>
    <scope>NUCLEOTIDE SEQUENCE [LARGE SCALE GENOMIC DNA]</scope>
    <source>
        <strain evidence="4 5">CECT 5862</strain>
    </source>
</reference>
<proteinExistence type="inferred from homology"/>
<dbReference type="Gene3D" id="3.40.50.1110">
    <property type="entry name" value="SGNH hydrolase"/>
    <property type="match status" value="1"/>
</dbReference>
<evidence type="ECO:0000259" key="3">
    <source>
        <dbReference type="Pfam" id="PF13472"/>
    </source>
</evidence>
<dbReference type="EMBL" id="JACHXK010000002">
    <property type="protein sequence ID" value="MBB3108856.1"/>
    <property type="molecule type" value="Genomic_DNA"/>
</dbReference>
<dbReference type="SUPFAM" id="SSF52266">
    <property type="entry name" value="SGNH hydrolase"/>
    <property type="match status" value="1"/>
</dbReference>
<keyword evidence="5" id="KW-1185">Reference proteome</keyword>
<gene>
    <name evidence="4" type="ORF">FHS18_000908</name>
</gene>
<evidence type="ECO:0000256" key="2">
    <source>
        <dbReference type="ARBA" id="ARBA00022801"/>
    </source>
</evidence>
<protein>
    <submittedName>
        <fullName evidence="4">Lysophospholipase L1-like esterase</fullName>
    </submittedName>
</protein>
<dbReference type="CDD" id="cd01821">
    <property type="entry name" value="Rhamnogalacturan_acetylesterase_like"/>
    <property type="match status" value="1"/>
</dbReference>
<comment type="caution">
    <text evidence="4">The sequence shown here is derived from an EMBL/GenBank/DDBJ whole genome shotgun (WGS) entry which is preliminary data.</text>
</comment>
<feature type="domain" description="SGNH hydrolase-type esterase" evidence="3">
    <location>
        <begin position="8"/>
        <end position="203"/>
    </location>
</feature>
<sequence length="226" mass="25135">MTTIYLAGDSTCAQKSGGEKPMAGWGEFLPLYFMPAARVRNWAVNGRSTKSYITEGRLEAIKRAIQPGDFLFIQFGHNDQKIEDPTRYCNEEDYKRNLLAFIEAARSAGASPVLLTSVSRRRFDADGKLDPEAVGPYPRWMRELAAESGVPLLDLFALSQQLLEETGVQDSIGMFTHLAPGEHPNYPDGLTDDTHFSEEGAQAIARLALIAILDCPELTVLRDWLR</sequence>